<accession>A0A9P5XGG9</accession>
<name>A0A9P5XGG9_9AGAR</name>
<keyword evidence="2" id="KW-1185">Reference proteome</keyword>
<protein>
    <submittedName>
        <fullName evidence="1">Uncharacterized protein</fullName>
    </submittedName>
</protein>
<gene>
    <name evidence="1" type="ORF">P691DRAFT_790460</name>
</gene>
<dbReference type="Proteomes" id="UP000807342">
    <property type="component" value="Unassembled WGS sequence"/>
</dbReference>
<comment type="caution">
    <text evidence="1">The sequence shown here is derived from an EMBL/GenBank/DDBJ whole genome shotgun (WGS) entry which is preliminary data.</text>
</comment>
<dbReference type="EMBL" id="MU151120">
    <property type="protein sequence ID" value="KAF9449787.1"/>
    <property type="molecule type" value="Genomic_DNA"/>
</dbReference>
<sequence length="132" mass="14610">MSKINYYLCVKLNAGSSVWVIGEWAAKPKTPGGEVEEERVGSPAARSFDHLCQRSKGRGGWVKDENGNVEADERTLGGEGDGTRKFRMERNDESVCGSMYRKGKRVWAESFSGRMCSDRLVEYSGCRTGGMS</sequence>
<organism evidence="1 2">
    <name type="scientific">Macrolepiota fuliginosa MF-IS2</name>
    <dbReference type="NCBI Taxonomy" id="1400762"/>
    <lineage>
        <taxon>Eukaryota</taxon>
        <taxon>Fungi</taxon>
        <taxon>Dikarya</taxon>
        <taxon>Basidiomycota</taxon>
        <taxon>Agaricomycotina</taxon>
        <taxon>Agaricomycetes</taxon>
        <taxon>Agaricomycetidae</taxon>
        <taxon>Agaricales</taxon>
        <taxon>Agaricineae</taxon>
        <taxon>Agaricaceae</taxon>
        <taxon>Macrolepiota</taxon>
    </lineage>
</organism>
<proteinExistence type="predicted"/>
<evidence type="ECO:0000313" key="2">
    <source>
        <dbReference type="Proteomes" id="UP000807342"/>
    </source>
</evidence>
<reference evidence="1" key="1">
    <citation type="submission" date="2020-11" db="EMBL/GenBank/DDBJ databases">
        <authorList>
            <consortium name="DOE Joint Genome Institute"/>
            <person name="Ahrendt S."/>
            <person name="Riley R."/>
            <person name="Andreopoulos W."/>
            <person name="Labutti K."/>
            <person name="Pangilinan J."/>
            <person name="Ruiz-Duenas F.J."/>
            <person name="Barrasa J.M."/>
            <person name="Sanchez-Garcia M."/>
            <person name="Camarero S."/>
            <person name="Miyauchi S."/>
            <person name="Serrano A."/>
            <person name="Linde D."/>
            <person name="Babiker R."/>
            <person name="Drula E."/>
            <person name="Ayuso-Fernandez I."/>
            <person name="Pacheco R."/>
            <person name="Padilla G."/>
            <person name="Ferreira P."/>
            <person name="Barriuso J."/>
            <person name="Kellner H."/>
            <person name="Castanera R."/>
            <person name="Alfaro M."/>
            <person name="Ramirez L."/>
            <person name="Pisabarro A.G."/>
            <person name="Kuo A."/>
            <person name="Tritt A."/>
            <person name="Lipzen A."/>
            <person name="He G."/>
            <person name="Yan M."/>
            <person name="Ng V."/>
            <person name="Cullen D."/>
            <person name="Martin F."/>
            <person name="Rosso M.-N."/>
            <person name="Henrissat B."/>
            <person name="Hibbett D."/>
            <person name="Martinez A.T."/>
            <person name="Grigoriev I.V."/>
        </authorList>
    </citation>
    <scope>NUCLEOTIDE SEQUENCE</scope>
    <source>
        <strain evidence="1">MF-IS2</strain>
    </source>
</reference>
<evidence type="ECO:0000313" key="1">
    <source>
        <dbReference type="EMBL" id="KAF9449787.1"/>
    </source>
</evidence>
<dbReference type="AlphaFoldDB" id="A0A9P5XGG9"/>